<reference evidence="1" key="2">
    <citation type="journal article" date="2015" name="Fish Shellfish Immunol.">
        <title>Early steps in the European eel (Anguilla anguilla)-Vibrio vulnificus interaction in the gills: Role of the RtxA13 toxin.</title>
        <authorList>
            <person name="Callol A."/>
            <person name="Pajuelo D."/>
            <person name="Ebbesson L."/>
            <person name="Teles M."/>
            <person name="MacKenzie S."/>
            <person name="Amaro C."/>
        </authorList>
    </citation>
    <scope>NUCLEOTIDE SEQUENCE</scope>
</reference>
<dbReference type="EMBL" id="GBXM01067032">
    <property type="protein sequence ID" value="JAH41545.1"/>
    <property type="molecule type" value="Transcribed_RNA"/>
</dbReference>
<name>A0A0E9SLJ7_ANGAN</name>
<protein>
    <submittedName>
        <fullName evidence="1">Uncharacterized protein</fullName>
    </submittedName>
</protein>
<reference evidence="1" key="1">
    <citation type="submission" date="2014-11" db="EMBL/GenBank/DDBJ databases">
        <authorList>
            <person name="Amaro Gonzalez C."/>
        </authorList>
    </citation>
    <scope>NUCLEOTIDE SEQUENCE</scope>
</reference>
<dbReference type="AlphaFoldDB" id="A0A0E9SLJ7"/>
<proteinExistence type="predicted"/>
<accession>A0A0E9SLJ7</accession>
<sequence length="29" mass="3420">MTFRYTLYQLPSGVPFTPQNAEVMPKKKF</sequence>
<evidence type="ECO:0000313" key="1">
    <source>
        <dbReference type="EMBL" id="JAH41545.1"/>
    </source>
</evidence>
<organism evidence="1">
    <name type="scientific">Anguilla anguilla</name>
    <name type="common">European freshwater eel</name>
    <name type="synonym">Muraena anguilla</name>
    <dbReference type="NCBI Taxonomy" id="7936"/>
    <lineage>
        <taxon>Eukaryota</taxon>
        <taxon>Metazoa</taxon>
        <taxon>Chordata</taxon>
        <taxon>Craniata</taxon>
        <taxon>Vertebrata</taxon>
        <taxon>Euteleostomi</taxon>
        <taxon>Actinopterygii</taxon>
        <taxon>Neopterygii</taxon>
        <taxon>Teleostei</taxon>
        <taxon>Anguilliformes</taxon>
        <taxon>Anguillidae</taxon>
        <taxon>Anguilla</taxon>
    </lineage>
</organism>